<dbReference type="GO" id="GO:0005829">
    <property type="term" value="C:cytosol"/>
    <property type="evidence" value="ECO:0007669"/>
    <property type="project" value="TreeGrafter"/>
</dbReference>
<reference evidence="4 5" key="1">
    <citation type="submission" date="2014-01" db="EMBL/GenBank/DDBJ databases">
        <title>Plasmidome dynamics in the species complex Clostridium novyi sensu lato converts strains of independent lineages into distinctly different pathogens.</title>
        <authorList>
            <person name="Skarin H."/>
            <person name="Segerman B."/>
        </authorList>
    </citation>
    <scope>NUCLEOTIDE SEQUENCE [LARGE SCALE GENOMIC DNA]</scope>
    <source>
        <strain evidence="4 5">4552</strain>
    </source>
</reference>
<accession>A0A0A0I495</accession>
<dbReference type="PANTHER" id="PTHR11839">
    <property type="entry name" value="UDP/ADP-SUGAR PYROPHOSPHATASE"/>
    <property type="match status" value="1"/>
</dbReference>
<protein>
    <submittedName>
        <fullName evidence="4">ADP-ribose pyrophosphatase</fullName>
    </submittedName>
</protein>
<dbReference type="PANTHER" id="PTHR11839:SF18">
    <property type="entry name" value="NUDIX HYDROLASE DOMAIN-CONTAINING PROTEIN"/>
    <property type="match status" value="1"/>
</dbReference>
<organism evidence="4 5">
    <name type="scientific">Clostridium novyi A str. 4552</name>
    <dbReference type="NCBI Taxonomy" id="1444289"/>
    <lineage>
        <taxon>Bacteria</taxon>
        <taxon>Bacillati</taxon>
        <taxon>Bacillota</taxon>
        <taxon>Clostridia</taxon>
        <taxon>Eubacteriales</taxon>
        <taxon>Clostridiaceae</taxon>
        <taxon>Clostridium</taxon>
    </lineage>
</organism>
<comment type="cofactor">
    <cofactor evidence="1">
        <name>Mg(2+)</name>
        <dbReference type="ChEBI" id="CHEBI:18420"/>
    </cofactor>
</comment>
<dbReference type="CDD" id="cd03424">
    <property type="entry name" value="NUDIX_ADPRase_Nudt5_UGPPase_Nudt14"/>
    <property type="match status" value="1"/>
</dbReference>
<keyword evidence="2" id="KW-0378">Hydrolase</keyword>
<comment type="caution">
    <text evidence="4">The sequence shown here is derived from an EMBL/GenBank/DDBJ whole genome shotgun (WGS) entry which is preliminary data.</text>
</comment>
<dbReference type="RefSeq" id="WP_039255632.1">
    <property type="nucleotide sequence ID" value="NZ_JENJ01000035.1"/>
</dbReference>
<name>A0A0A0I495_CLONO</name>
<feature type="domain" description="Nudix hydrolase" evidence="3">
    <location>
        <begin position="39"/>
        <end position="168"/>
    </location>
</feature>
<evidence type="ECO:0000313" key="4">
    <source>
        <dbReference type="EMBL" id="KGM95627.1"/>
    </source>
</evidence>
<dbReference type="AlphaFoldDB" id="A0A0A0I495"/>
<dbReference type="InterPro" id="IPR000086">
    <property type="entry name" value="NUDIX_hydrolase_dom"/>
</dbReference>
<dbReference type="EMBL" id="JENJ01000035">
    <property type="protein sequence ID" value="KGM95627.1"/>
    <property type="molecule type" value="Genomic_DNA"/>
</dbReference>
<sequence>MNFNEKTINEVNKFTGKILKLDVRTVELPNGKTSKREIVKHPGGVAILAFKDKDTVLLVEQFRNPLGKTILEIPAGKLEPNEEIEVCGRRELEEETGYKSHKFTYLGKIVTSPGFCDECIYIYKAEELYKGNIGGDEDEFINNYEIKLDKLREMIKNGDIIDGKTIAALTFL</sequence>
<evidence type="ECO:0000313" key="5">
    <source>
        <dbReference type="Proteomes" id="UP000030012"/>
    </source>
</evidence>
<dbReference type="GO" id="GO:0019693">
    <property type="term" value="P:ribose phosphate metabolic process"/>
    <property type="evidence" value="ECO:0007669"/>
    <property type="project" value="TreeGrafter"/>
</dbReference>
<dbReference type="FunFam" id="3.90.79.10:FF:000024">
    <property type="entry name" value="ADP-ribose pyrophosphatase"/>
    <property type="match status" value="1"/>
</dbReference>
<dbReference type="SUPFAM" id="SSF55811">
    <property type="entry name" value="Nudix"/>
    <property type="match status" value="1"/>
</dbReference>
<dbReference type="InterPro" id="IPR015797">
    <property type="entry name" value="NUDIX_hydrolase-like_dom_sf"/>
</dbReference>
<proteinExistence type="predicted"/>
<dbReference type="Pfam" id="PF00293">
    <property type="entry name" value="NUDIX"/>
    <property type="match status" value="1"/>
</dbReference>
<dbReference type="PROSITE" id="PS51462">
    <property type="entry name" value="NUDIX"/>
    <property type="match status" value="1"/>
</dbReference>
<evidence type="ECO:0000256" key="2">
    <source>
        <dbReference type="ARBA" id="ARBA00022801"/>
    </source>
</evidence>
<dbReference type="GO" id="GO:0006753">
    <property type="term" value="P:nucleoside phosphate metabolic process"/>
    <property type="evidence" value="ECO:0007669"/>
    <property type="project" value="TreeGrafter"/>
</dbReference>
<dbReference type="Gene3D" id="3.90.79.10">
    <property type="entry name" value="Nucleoside Triphosphate Pyrophosphohydrolase"/>
    <property type="match status" value="1"/>
</dbReference>
<gene>
    <name evidence="4" type="ORF">Z968_08595</name>
</gene>
<dbReference type="Proteomes" id="UP000030012">
    <property type="component" value="Unassembled WGS sequence"/>
</dbReference>
<dbReference type="GO" id="GO:0016787">
    <property type="term" value="F:hydrolase activity"/>
    <property type="evidence" value="ECO:0007669"/>
    <property type="project" value="UniProtKB-KW"/>
</dbReference>
<evidence type="ECO:0000259" key="3">
    <source>
        <dbReference type="PROSITE" id="PS51462"/>
    </source>
</evidence>
<evidence type="ECO:0000256" key="1">
    <source>
        <dbReference type="ARBA" id="ARBA00001946"/>
    </source>
</evidence>
<dbReference type="OrthoDB" id="9806150at2"/>